<proteinExistence type="predicted"/>
<evidence type="ECO:0000313" key="1">
    <source>
        <dbReference type="EMBL" id="CAJ2657429.1"/>
    </source>
</evidence>
<dbReference type="EMBL" id="CASHSV030000311">
    <property type="protein sequence ID" value="CAJ2657429.1"/>
    <property type="molecule type" value="Genomic_DNA"/>
</dbReference>
<evidence type="ECO:0000313" key="2">
    <source>
        <dbReference type="Proteomes" id="UP001177021"/>
    </source>
</evidence>
<name>A0ACB0KM75_TRIPR</name>
<sequence length="74" mass="8309">MVEAIKFVYVMVIFISLFLVAMNVDAFIKCTQDSDCPKSRCSSDTKAKCYAFKTLLFPDSFCICDGEMSLDLIS</sequence>
<protein>
    <submittedName>
        <fullName evidence="1">Uncharacterized protein</fullName>
    </submittedName>
</protein>
<accession>A0ACB0KM75</accession>
<dbReference type="Proteomes" id="UP001177021">
    <property type="component" value="Unassembled WGS sequence"/>
</dbReference>
<organism evidence="1 2">
    <name type="scientific">Trifolium pratense</name>
    <name type="common">Red clover</name>
    <dbReference type="NCBI Taxonomy" id="57577"/>
    <lineage>
        <taxon>Eukaryota</taxon>
        <taxon>Viridiplantae</taxon>
        <taxon>Streptophyta</taxon>
        <taxon>Embryophyta</taxon>
        <taxon>Tracheophyta</taxon>
        <taxon>Spermatophyta</taxon>
        <taxon>Magnoliopsida</taxon>
        <taxon>eudicotyledons</taxon>
        <taxon>Gunneridae</taxon>
        <taxon>Pentapetalae</taxon>
        <taxon>rosids</taxon>
        <taxon>fabids</taxon>
        <taxon>Fabales</taxon>
        <taxon>Fabaceae</taxon>
        <taxon>Papilionoideae</taxon>
        <taxon>50 kb inversion clade</taxon>
        <taxon>NPAAA clade</taxon>
        <taxon>Hologalegina</taxon>
        <taxon>IRL clade</taxon>
        <taxon>Trifolieae</taxon>
        <taxon>Trifolium</taxon>
    </lineage>
</organism>
<keyword evidence="2" id="KW-1185">Reference proteome</keyword>
<reference evidence="1" key="1">
    <citation type="submission" date="2023-10" db="EMBL/GenBank/DDBJ databases">
        <authorList>
            <person name="Rodriguez Cubillos JULIANA M."/>
            <person name="De Vega J."/>
        </authorList>
    </citation>
    <scope>NUCLEOTIDE SEQUENCE</scope>
</reference>
<comment type="caution">
    <text evidence="1">The sequence shown here is derived from an EMBL/GenBank/DDBJ whole genome shotgun (WGS) entry which is preliminary data.</text>
</comment>
<gene>
    <name evidence="1" type="ORF">MILVUS5_LOCUS24012</name>
</gene>